<sequence>MYFVHLRLLANIYKRCVSFPRSLFICFFEGGRELHHSLVLSFPVAGKPQDEEGRALYMDSPSLFSHASKMPTIARVIY</sequence>
<evidence type="ECO:0000313" key="2">
    <source>
        <dbReference type="Proteomes" id="UP000000768"/>
    </source>
</evidence>
<reference evidence="1 2" key="1">
    <citation type="journal article" date="2009" name="Nature">
        <title>The Sorghum bicolor genome and the diversification of grasses.</title>
        <authorList>
            <person name="Paterson A.H."/>
            <person name="Bowers J.E."/>
            <person name="Bruggmann R."/>
            <person name="Dubchak I."/>
            <person name="Grimwood J."/>
            <person name="Gundlach H."/>
            <person name="Haberer G."/>
            <person name="Hellsten U."/>
            <person name="Mitros T."/>
            <person name="Poliakov A."/>
            <person name="Schmutz J."/>
            <person name="Spannagl M."/>
            <person name="Tang H."/>
            <person name="Wang X."/>
            <person name="Wicker T."/>
            <person name="Bharti A.K."/>
            <person name="Chapman J."/>
            <person name="Feltus F.A."/>
            <person name="Gowik U."/>
            <person name="Grigoriev I.V."/>
            <person name="Lyons E."/>
            <person name="Maher C.A."/>
            <person name="Martis M."/>
            <person name="Narechania A."/>
            <person name="Otillar R.P."/>
            <person name="Penning B.W."/>
            <person name="Salamov A.A."/>
            <person name="Wang Y."/>
            <person name="Zhang L."/>
            <person name="Carpita N.C."/>
            <person name="Freeling M."/>
            <person name="Gingle A.R."/>
            <person name="Hash C.T."/>
            <person name="Keller B."/>
            <person name="Klein P."/>
            <person name="Kresovich S."/>
            <person name="McCann M.C."/>
            <person name="Ming R."/>
            <person name="Peterson D.G."/>
            <person name="Mehboob-ur-Rahman"/>
            <person name="Ware D."/>
            <person name="Westhoff P."/>
            <person name="Mayer K.F."/>
            <person name="Messing J."/>
            <person name="Rokhsar D.S."/>
        </authorList>
    </citation>
    <scope>NUCLEOTIDE SEQUENCE [LARGE SCALE GENOMIC DNA]</scope>
    <source>
        <strain evidence="2">cv. BTx623</strain>
    </source>
</reference>
<accession>A0A1B6QI18</accession>
<keyword evidence="2" id="KW-1185">Reference proteome</keyword>
<gene>
    <name evidence="1" type="ORF">SORBI_3001G091100</name>
</gene>
<dbReference type="Gramene" id="KXG37561">
    <property type="protein sequence ID" value="KXG37561"/>
    <property type="gene ID" value="SORBI_3001G091100"/>
</dbReference>
<protein>
    <submittedName>
        <fullName evidence="1">Uncharacterized protein</fullName>
    </submittedName>
</protein>
<dbReference type="Proteomes" id="UP000000768">
    <property type="component" value="Chromosome 1"/>
</dbReference>
<evidence type="ECO:0000313" key="1">
    <source>
        <dbReference type="EMBL" id="KXG37561.1"/>
    </source>
</evidence>
<dbReference type="EMBL" id="CM000760">
    <property type="protein sequence ID" value="KXG37561.1"/>
    <property type="molecule type" value="Genomic_DNA"/>
</dbReference>
<organism evidence="1 2">
    <name type="scientific">Sorghum bicolor</name>
    <name type="common">Sorghum</name>
    <name type="synonym">Sorghum vulgare</name>
    <dbReference type="NCBI Taxonomy" id="4558"/>
    <lineage>
        <taxon>Eukaryota</taxon>
        <taxon>Viridiplantae</taxon>
        <taxon>Streptophyta</taxon>
        <taxon>Embryophyta</taxon>
        <taxon>Tracheophyta</taxon>
        <taxon>Spermatophyta</taxon>
        <taxon>Magnoliopsida</taxon>
        <taxon>Liliopsida</taxon>
        <taxon>Poales</taxon>
        <taxon>Poaceae</taxon>
        <taxon>PACMAD clade</taxon>
        <taxon>Panicoideae</taxon>
        <taxon>Andropogonodae</taxon>
        <taxon>Andropogoneae</taxon>
        <taxon>Sorghinae</taxon>
        <taxon>Sorghum</taxon>
    </lineage>
</organism>
<dbReference type="InParanoid" id="A0A1B6QI18"/>
<name>A0A1B6QI18_SORBI</name>
<reference evidence="2" key="2">
    <citation type="journal article" date="2018" name="Plant J.">
        <title>The Sorghum bicolor reference genome: improved assembly, gene annotations, a transcriptome atlas, and signatures of genome organization.</title>
        <authorList>
            <person name="McCormick R.F."/>
            <person name="Truong S.K."/>
            <person name="Sreedasyam A."/>
            <person name="Jenkins J."/>
            <person name="Shu S."/>
            <person name="Sims D."/>
            <person name="Kennedy M."/>
            <person name="Amirebrahimi M."/>
            <person name="Weers B.D."/>
            <person name="McKinley B."/>
            <person name="Mattison A."/>
            <person name="Morishige D.T."/>
            <person name="Grimwood J."/>
            <person name="Schmutz J."/>
            <person name="Mullet J.E."/>
        </authorList>
    </citation>
    <scope>NUCLEOTIDE SEQUENCE [LARGE SCALE GENOMIC DNA]</scope>
    <source>
        <strain evidence="2">cv. BTx623</strain>
    </source>
</reference>
<proteinExistence type="predicted"/>
<dbReference type="AlphaFoldDB" id="A0A1B6QI18"/>